<keyword evidence="1" id="KW-0238">DNA-binding</keyword>
<dbReference type="SUPFAM" id="SSF47413">
    <property type="entry name" value="lambda repressor-like DNA-binding domains"/>
    <property type="match status" value="1"/>
</dbReference>
<dbReference type="PROSITE" id="PS50943">
    <property type="entry name" value="HTH_CROC1"/>
    <property type="match status" value="1"/>
</dbReference>
<evidence type="ECO:0000256" key="1">
    <source>
        <dbReference type="ARBA" id="ARBA00023125"/>
    </source>
</evidence>
<name>A0ABQ3VX93_9LACO</name>
<dbReference type="InterPro" id="IPR001387">
    <property type="entry name" value="Cro/C1-type_HTH"/>
</dbReference>
<dbReference type="RefSeq" id="WP_203629055.1">
    <property type="nucleotide sequence ID" value="NZ_BNJR01000004.1"/>
</dbReference>
<accession>A0ABQ3VX93</accession>
<dbReference type="InterPro" id="IPR010982">
    <property type="entry name" value="Lambda_DNA-bd_dom_sf"/>
</dbReference>
<dbReference type="CDD" id="cd00093">
    <property type="entry name" value="HTH_XRE"/>
    <property type="match status" value="1"/>
</dbReference>
<keyword evidence="4" id="KW-1185">Reference proteome</keyword>
<dbReference type="SMART" id="SM00530">
    <property type="entry name" value="HTH_XRE"/>
    <property type="match status" value="1"/>
</dbReference>
<evidence type="ECO:0000313" key="3">
    <source>
        <dbReference type="EMBL" id="GHP13013.1"/>
    </source>
</evidence>
<proteinExistence type="predicted"/>
<dbReference type="Proteomes" id="UP000604765">
    <property type="component" value="Unassembled WGS sequence"/>
</dbReference>
<dbReference type="PANTHER" id="PTHR46797">
    <property type="entry name" value="HTH-TYPE TRANSCRIPTIONAL REGULATOR"/>
    <property type="match status" value="1"/>
</dbReference>
<evidence type="ECO:0000313" key="4">
    <source>
        <dbReference type="Proteomes" id="UP000604765"/>
    </source>
</evidence>
<reference evidence="3 4" key="1">
    <citation type="journal article" date="2021" name="Int. J. Syst. Evol. Microbiol.">
        <title>Lentilactobacillus fungorum sp. nov., isolated from spent mushroom substrates.</title>
        <authorList>
            <person name="Tohno M."/>
            <person name="Tanizawa Y."/>
            <person name="Kojima Y."/>
            <person name="Sakamoto M."/>
            <person name="Ohkuma M."/>
            <person name="Kobayashi H."/>
        </authorList>
    </citation>
    <scope>NUCLEOTIDE SEQUENCE [LARGE SCALE GENOMIC DNA]</scope>
    <source>
        <strain evidence="3 4">YK48G</strain>
    </source>
</reference>
<sequence length="68" mass="7388">MTVGINVRRLRKARGYSQTDLAIRSGILQTTISSIERGGDPTSTNLSKLADALNVTADDLLKEKEVTK</sequence>
<organism evidence="3 4">
    <name type="scientific">Lentilactobacillus fungorum</name>
    <dbReference type="NCBI Taxonomy" id="2201250"/>
    <lineage>
        <taxon>Bacteria</taxon>
        <taxon>Bacillati</taxon>
        <taxon>Bacillota</taxon>
        <taxon>Bacilli</taxon>
        <taxon>Lactobacillales</taxon>
        <taxon>Lactobacillaceae</taxon>
        <taxon>Lentilactobacillus</taxon>
    </lineage>
</organism>
<comment type="caution">
    <text evidence="3">The sequence shown here is derived from an EMBL/GenBank/DDBJ whole genome shotgun (WGS) entry which is preliminary data.</text>
</comment>
<dbReference type="PANTHER" id="PTHR46797:SF1">
    <property type="entry name" value="METHYLPHOSPHONATE SYNTHASE"/>
    <property type="match status" value="1"/>
</dbReference>
<dbReference type="InterPro" id="IPR050807">
    <property type="entry name" value="TransReg_Diox_bact_type"/>
</dbReference>
<feature type="domain" description="HTH cro/C1-type" evidence="2">
    <location>
        <begin position="7"/>
        <end position="60"/>
    </location>
</feature>
<dbReference type="Pfam" id="PF01381">
    <property type="entry name" value="HTH_3"/>
    <property type="match status" value="1"/>
</dbReference>
<dbReference type="Gene3D" id="1.10.260.40">
    <property type="entry name" value="lambda repressor-like DNA-binding domains"/>
    <property type="match status" value="1"/>
</dbReference>
<gene>
    <name evidence="3" type="ORF">YK48G_04380</name>
</gene>
<protein>
    <submittedName>
        <fullName evidence="3">Transcriptional regulator</fullName>
    </submittedName>
</protein>
<dbReference type="EMBL" id="BNJR01000004">
    <property type="protein sequence ID" value="GHP13013.1"/>
    <property type="molecule type" value="Genomic_DNA"/>
</dbReference>
<evidence type="ECO:0000259" key="2">
    <source>
        <dbReference type="PROSITE" id="PS50943"/>
    </source>
</evidence>